<dbReference type="InterPro" id="IPR030823">
    <property type="entry name" value="IolE/MocC"/>
</dbReference>
<dbReference type="InterPro" id="IPR036237">
    <property type="entry name" value="Xyl_isomerase-like_sf"/>
</dbReference>
<dbReference type="InterPro" id="IPR050312">
    <property type="entry name" value="IolE/XylAMocC-like"/>
</dbReference>
<evidence type="ECO:0000313" key="3">
    <source>
        <dbReference type="Proteomes" id="UP000265509"/>
    </source>
</evidence>
<evidence type="ECO:0000259" key="1">
    <source>
        <dbReference type="Pfam" id="PF01261"/>
    </source>
</evidence>
<dbReference type="PANTHER" id="PTHR12110:SF41">
    <property type="entry name" value="INOSOSE DEHYDRATASE"/>
    <property type="match status" value="1"/>
</dbReference>
<reference evidence="2 3" key="1">
    <citation type="submission" date="2018-07" db="EMBL/GenBank/DDBJ databases">
        <title>Halioglobus sp. genome submission.</title>
        <authorList>
            <person name="Ye M.-Q."/>
            <person name="Du Z.-J."/>
        </authorList>
    </citation>
    <scope>NUCLEOTIDE SEQUENCE [LARGE SCALE GENOMIC DNA]</scope>
    <source>
        <strain evidence="2 3">U0301</strain>
    </source>
</reference>
<dbReference type="RefSeq" id="WP_117954323.1">
    <property type="nucleotide sequence ID" value="NZ_QRAN01000010.1"/>
</dbReference>
<feature type="domain" description="Xylose isomerase-like TIM barrel" evidence="1">
    <location>
        <begin position="32"/>
        <end position="286"/>
    </location>
</feature>
<gene>
    <name evidence="2" type="primary">iolE</name>
    <name evidence="2" type="ORF">DWB85_10635</name>
</gene>
<sequence length="300" mass="32975">MSVHIGINPLTWSNDDMPELGADIPLEQCLREGREAGYAGFELGHKFPRDRAVLTSLLARHGLALVSGWYSTRLLQRNLEEEIAAVQPHLELLLDMDCEVMVCAEVSGCIHGDRSSPLSARPRLNDKELADFAQRLTAFAEYLQSRGMRLAYHHHMGTVIESVDDIRRLMANSGAALGLLLDTGHLTYAGGDPAVLARDYGDRIVHLHCKDVRAPVLQRAHASDWSFLDAVLAGVFTVPGDGAIDFASVLRALPDTYSGWVVVEAEQDPAMADPPTYARMGYQYLAALLQKSPLAFEEII</sequence>
<dbReference type="Proteomes" id="UP000265509">
    <property type="component" value="Unassembled WGS sequence"/>
</dbReference>
<protein>
    <submittedName>
        <fullName evidence="2">Myo-inosose-2 dehydratase</fullName>
        <ecNumber evidence="2">4.2.1.44</ecNumber>
    </submittedName>
</protein>
<comment type="caution">
    <text evidence="2">The sequence shown here is derived from an EMBL/GenBank/DDBJ whole genome shotgun (WGS) entry which is preliminary data.</text>
</comment>
<dbReference type="AlphaFoldDB" id="A0A3L7DYK1"/>
<dbReference type="PANTHER" id="PTHR12110">
    <property type="entry name" value="HYDROXYPYRUVATE ISOMERASE"/>
    <property type="match status" value="1"/>
</dbReference>
<dbReference type="GO" id="GO:0050114">
    <property type="term" value="F:myo-inosose-2 dehydratase activity"/>
    <property type="evidence" value="ECO:0007669"/>
    <property type="project" value="UniProtKB-EC"/>
</dbReference>
<dbReference type="NCBIfam" id="TIGR04379">
    <property type="entry name" value="myo_inos_iolE"/>
    <property type="match status" value="1"/>
</dbReference>
<proteinExistence type="predicted"/>
<dbReference type="Gene3D" id="3.20.20.150">
    <property type="entry name" value="Divalent-metal-dependent TIM barrel enzymes"/>
    <property type="match status" value="1"/>
</dbReference>
<evidence type="ECO:0000313" key="2">
    <source>
        <dbReference type="EMBL" id="RLQ21739.1"/>
    </source>
</evidence>
<dbReference type="InterPro" id="IPR013022">
    <property type="entry name" value="Xyl_isomerase-like_TIM-brl"/>
</dbReference>
<dbReference type="Pfam" id="PF01261">
    <property type="entry name" value="AP_endonuc_2"/>
    <property type="match status" value="1"/>
</dbReference>
<organism evidence="2 3">
    <name type="scientific">Seongchinamella sediminis</name>
    <dbReference type="NCBI Taxonomy" id="2283635"/>
    <lineage>
        <taxon>Bacteria</taxon>
        <taxon>Pseudomonadati</taxon>
        <taxon>Pseudomonadota</taxon>
        <taxon>Gammaproteobacteria</taxon>
        <taxon>Cellvibrionales</taxon>
        <taxon>Halieaceae</taxon>
        <taxon>Seongchinamella</taxon>
    </lineage>
</organism>
<dbReference type="EMBL" id="QRAN01000010">
    <property type="protein sequence ID" value="RLQ21739.1"/>
    <property type="molecule type" value="Genomic_DNA"/>
</dbReference>
<keyword evidence="2" id="KW-0456">Lyase</keyword>
<dbReference type="EC" id="4.2.1.44" evidence="2"/>
<accession>A0A3L7DYK1</accession>
<dbReference type="SUPFAM" id="SSF51658">
    <property type="entry name" value="Xylose isomerase-like"/>
    <property type="match status" value="1"/>
</dbReference>
<keyword evidence="3" id="KW-1185">Reference proteome</keyword>
<dbReference type="OrthoDB" id="9804047at2"/>
<name>A0A3L7DYK1_9GAMM</name>